<dbReference type="OMA" id="CEDYEME"/>
<evidence type="ECO:0000313" key="1">
    <source>
        <dbReference type="EMBL" id="KNC33291.1"/>
    </source>
</evidence>
<evidence type="ECO:0000313" key="2">
    <source>
        <dbReference type="Proteomes" id="UP000037069"/>
    </source>
</evidence>
<sequence length="434" mass="48206">MAMKKENIQKLNYRIKLLAGNNVVLVECDNYESEIFMPQIVNGRITFLNIIPNRRCCQVTKTNVMNFASKEMKAANNYLKEQNVVNSKKLNRFSAGDAEFTPMIAPLANSTPANVKKRSSCGSLAAQHSLYSNSCGNSIDASLPTPEVCRRAAPAPTRLLERSMLNLPPGVKVARIYHNSVEGTPKKVGRLVTPSKQTSVRQNSANVSILNGSFRLPCSPAPSNYSSYSRSTARTVSSSTALDSIAKWQKVLTPVRTYTRKSKNPVMIKRPVSVDSAKKSLKPLRITPTYLVNPTQGPNVTQEIEIKKRKLIVDSKISISPKTFKKQQTEPLETYKPNSTNILQTNSLGIHKPRPLRETMALSAFDLLTNSNHQRCMSAKLNEQFRRGCVNKASSTYSKYKVLSTVPSLQQDEQVLELTRISLPSTESPAQNVM</sequence>
<comment type="caution">
    <text evidence="1">The sequence shown here is derived from an EMBL/GenBank/DDBJ whole genome shotgun (WGS) entry which is preliminary data.</text>
</comment>
<gene>
    <name evidence="1" type="ORF">FF38_06043</name>
</gene>
<organism evidence="1 2">
    <name type="scientific">Lucilia cuprina</name>
    <name type="common">Green bottle fly</name>
    <name type="synonym">Australian sheep blowfly</name>
    <dbReference type="NCBI Taxonomy" id="7375"/>
    <lineage>
        <taxon>Eukaryota</taxon>
        <taxon>Metazoa</taxon>
        <taxon>Ecdysozoa</taxon>
        <taxon>Arthropoda</taxon>
        <taxon>Hexapoda</taxon>
        <taxon>Insecta</taxon>
        <taxon>Pterygota</taxon>
        <taxon>Neoptera</taxon>
        <taxon>Endopterygota</taxon>
        <taxon>Diptera</taxon>
        <taxon>Brachycera</taxon>
        <taxon>Muscomorpha</taxon>
        <taxon>Oestroidea</taxon>
        <taxon>Calliphoridae</taxon>
        <taxon>Luciliinae</taxon>
        <taxon>Lucilia</taxon>
    </lineage>
</organism>
<dbReference type="AlphaFoldDB" id="A0A0L0CLZ4"/>
<dbReference type="OrthoDB" id="8058746at2759"/>
<accession>A0A0L0CLZ4</accession>
<name>A0A0L0CLZ4_LUCCU</name>
<proteinExistence type="predicted"/>
<dbReference type="EMBL" id="JRES01000204">
    <property type="protein sequence ID" value="KNC33291.1"/>
    <property type="molecule type" value="Genomic_DNA"/>
</dbReference>
<dbReference type="Proteomes" id="UP000037069">
    <property type="component" value="Unassembled WGS sequence"/>
</dbReference>
<reference evidence="1 2" key="1">
    <citation type="journal article" date="2015" name="Nat. Commun.">
        <title>Lucilia cuprina genome unlocks parasitic fly biology to underpin future interventions.</title>
        <authorList>
            <person name="Anstead C.A."/>
            <person name="Korhonen P.K."/>
            <person name="Young N.D."/>
            <person name="Hall R.S."/>
            <person name="Jex A.R."/>
            <person name="Murali S.C."/>
            <person name="Hughes D.S."/>
            <person name="Lee S.F."/>
            <person name="Perry T."/>
            <person name="Stroehlein A.J."/>
            <person name="Ansell B.R."/>
            <person name="Breugelmans B."/>
            <person name="Hofmann A."/>
            <person name="Qu J."/>
            <person name="Dugan S."/>
            <person name="Lee S.L."/>
            <person name="Chao H."/>
            <person name="Dinh H."/>
            <person name="Han Y."/>
            <person name="Doddapaneni H.V."/>
            <person name="Worley K.C."/>
            <person name="Muzny D.M."/>
            <person name="Ioannidis P."/>
            <person name="Waterhouse R.M."/>
            <person name="Zdobnov E.M."/>
            <person name="James P.J."/>
            <person name="Bagnall N.H."/>
            <person name="Kotze A.C."/>
            <person name="Gibbs R.A."/>
            <person name="Richards S."/>
            <person name="Batterham P."/>
            <person name="Gasser R.B."/>
        </authorList>
    </citation>
    <scope>NUCLEOTIDE SEQUENCE [LARGE SCALE GENOMIC DNA]</scope>
    <source>
        <strain evidence="1 2">LS</strain>
        <tissue evidence="1">Full body</tissue>
    </source>
</reference>
<protein>
    <submittedName>
        <fullName evidence="1">Uncharacterized protein</fullName>
    </submittedName>
</protein>
<keyword evidence="2" id="KW-1185">Reference proteome</keyword>
<dbReference type="STRING" id="7375.A0A0L0CLZ4"/>